<dbReference type="AlphaFoldDB" id="F1YE74"/>
<keyword evidence="1" id="KW-0175">Coiled coil</keyword>
<dbReference type="eggNOG" id="ENOG5031W35">
    <property type="taxonomic scope" value="Bacteria"/>
</dbReference>
<evidence type="ECO:0000313" key="2">
    <source>
        <dbReference type="EMBL" id="EGD57164.1"/>
    </source>
</evidence>
<evidence type="ECO:0008006" key="4">
    <source>
        <dbReference type="Google" id="ProtNLM"/>
    </source>
</evidence>
<name>F1YE74_9ACTN</name>
<evidence type="ECO:0000256" key="1">
    <source>
        <dbReference type="SAM" id="Coils"/>
    </source>
</evidence>
<organism evidence="2 3">
    <name type="scientific">Gordonia neofelifaecis NRRL B-59395</name>
    <dbReference type="NCBI Taxonomy" id="644548"/>
    <lineage>
        <taxon>Bacteria</taxon>
        <taxon>Bacillati</taxon>
        <taxon>Actinomycetota</taxon>
        <taxon>Actinomycetes</taxon>
        <taxon>Mycobacteriales</taxon>
        <taxon>Gordoniaceae</taxon>
        <taxon>Gordonia</taxon>
    </lineage>
</organism>
<feature type="coiled-coil region" evidence="1">
    <location>
        <begin position="201"/>
        <end position="228"/>
    </location>
</feature>
<evidence type="ECO:0000313" key="3">
    <source>
        <dbReference type="Proteomes" id="UP000035065"/>
    </source>
</evidence>
<dbReference type="Proteomes" id="UP000035065">
    <property type="component" value="Unassembled WGS sequence"/>
</dbReference>
<accession>F1YE74</accession>
<sequence length="234" mass="25142">MDGTEESAGDSPLDYAVLAADVAAAVTGPRGPAPSQIRVADALARRAAGQTYEAIAEAVGVSAKRVASWCRAAQRLDRRFDARGAKPRKVRAGAAAKPGPEKIIGFRPRPGTRAVLERRAEVEGRSLTDLVQTAVDAYVQRKSAGVEVLVRRQLRKGLKPELRAVADAVGAQEMELSRQGNNLNQLVRFANKYAQLPVAITEELAATRRELESNRAALERLRAAVENLVGGEDQ</sequence>
<comment type="caution">
    <text evidence="2">The sequence shown here is derived from an EMBL/GenBank/DDBJ whole genome shotgun (WGS) entry which is preliminary data.</text>
</comment>
<dbReference type="EMBL" id="AEUD01000001">
    <property type="protein sequence ID" value="EGD57164.1"/>
    <property type="molecule type" value="Genomic_DNA"/>
</dbReference>
<gene>
    <name evidence="2" type="ORF">SCNU_02280</name>
</gene>
<reference evidence="2 3" key="1">
    <citation type="journal article" date="2011" name="J. Bacteriol.">
        <title>Draft Genome Sequence of Gordonia neofelifaecis NRRL B-59395, a Cholesterol-Degrading Actinomycete.</title>
        <authorList>
            <person name="Ge F."/>
            <person name="Li W."/>
            <person name="Chen G."/>
            <person name="Liu Y."/>
            <person name="Zhang G."/>
            <person name="Yong B."/>
            <person name="Wang Q."/>
            <person name="Wang N."/>
            <person name="Huang Z."/>
            <person name="Li W."/>
            <person name="Wang J."/>
            <person name="Wu C."/>
            <person name="Xie Q."/>
            <person name="Liu G."/>
        </authorList>
    </citation>
    <scope>NUCLEOTIDE SEQUENCE [LARGE SCALE GENOMIC DNA]</scope>
    <source>
        <strain evidence="2 3">NRRL B-59395</strain>
    </source>
</reference>
<protein>
    <recommendedName>
        <fullName evidence="4">Bacterial mobilisation domain-containing protein</fullName>
    </recommendedName>
</protein>
<proteinExistence type="predicted"/>
<dbReference type="STRING" id="644548.SCNU_02280"/>
<keyword evidence="3" id="KW-1185">Reference proteome</keyword>